<dbReference type="Gene3D" id="1.20.120.850">
    <property type="entry name" value="SWI2/SNF2 ATPases, N-terminal domain"/>
    <property type="match status" value="1"/>
</dbReference>
<evidence type="ECO:0000259" key="7">
    <source>
        <dbReference type="PROSITE" id="PS51194"/>
    </source>
</evidence>
<feature type="region of interest" description="Disordered" evidence="5">
    <location>
        <begin position="238"/>
        <end position="330"/>
    </location>
</feature>
<keyword evidence="3" id="KW-0067">ATP-binding</keyword>
<dbReference type="FunCoup" id="A0A1J7J417">
    <property type="interactions" value="641"/>
</dbReference>
<sequence>MSSPGNNPDIGAASFEASGQVAADQTDAPEVTIFSPSEAPIDEEHMNFDEESALKNLTENVRDQDDLERDISIQANQALIEAEDKKDQKRIEKAELTKSRLAQQKRLQEQRLIATFVPGQRQRIQQEIARIDAEIEICDKDIADFNTRIEQRHHDGADDGLAAGSGGKKLPNETQREYLIRTGKITPFARVGGPRPEGLEGDLADAIINAEEEAVAEQLEEQGGYEPRSHQNLRLPGFVEEPDSASSSVVETEFSLRPRKKRRVVKDDASDEDFTPSAAASEAASPAAVGFIDDDDELEDFDMTDMTPSKTKRKREAKGADGKIDLSNIDDGNETVYQQRLEDWCSRRSKARKRHQERSGQSVEEDDDEPEWFKPSPDHPDHHFENGLKLPGDIYPSLFDYQKTGVQWLAELYAQKVGGIIGDEMGLGKTGMKRLLQKACLLSLTDPLLVQLISFVAALHYSKMLDRPVIVVAPATVLRQWVNEFHRWWPPLRVSILHSSGSGMLNVQSERRFDEEDEFDNIDRPRQSSKAARRIVDRVVKQGHVLVTTYAGLQTYADVLIPVQWGYAVLDEGHKIRNPNTTITINCKELKTANRIILSGTPMQNNLTELWSLFDFVYPMRLGTLVSFRTQFEIPIKFGGYANASNLQIMTAQKCAETLKDTISPYLLQRLKVDVAADLPKKSEQVLFCKLTKPQRDAYEIFLRSDEMGAILARTRQSLYGIDILRKICNHPDLLDPHLKTKPGYKWGSSSKSGKMQVVKALLHMWKRLGHKTLLFSQGVQMLDIIEEFVRRQDGIKYLRMDGKTPIKERQTLVDQFNNTPEIDLFLLTTKVGGLGTNLTGANRVIIFDPDWNPSTDVQARERAWRLGQKREVTIYRLMTAGTIEEKIYHRQIFKQFLSNKVLKDPKQRTSFHLTDLHNLFTLSSYEEGKTETSELFKGSEVKFNNESSGPTEMIFPGTDIGPIRASAPLRNPQRKSDKAKADSDADPDLRTIEGVAGLESFTDSTPAPPPTEEARLMEGIFANTNIHSALEHDEIMGGKKKNTVKADRKMLQAEANRVAATAAAHLRRAGEQARSVPIGTVTWTGEVGEAGRPTNVRRGRGGPSSSSILAGIAGRQGLHTPGGGSPGSSRSGTPSASDNKNLKAKDFERMIPDYIKRHGGQVPSKLLVDHFNHYCTGSKQAKEFKAALDKVAKMEKTGSSGRAIWTLRAGDQS</sequence>
<dbReference type="PANTHER" id="PTHR45629">
    <property type="entry name" value="SNF2/RAD54 FAMILY MEMBER"/>
    <property type="match status" value="1"/>
</dbReference>
<keyword evidence="2" id="KW-0378">Hydrolase</keyword>
<dbReference type="InterPro" id="IPR014001">
    <property type="entry name" value="Helicase_ATP-bd"/>
</dbReference>
<dbReference type="PROSITE" id="PS51194">
    <property type="entry name" value="HELICASE_CTER"/>
    <property type="match status" value="1"/>
</dbReference>
<evidence type="ECO:0008006" key="10">
    <source>
        <dbReference type="Google" id="ProtNLM"/>
    </source>
</evidence>
<dbReference type="Gene3D" id="3.40.50.10810">
    <property type="entry name" value="Tandem AAA-ATPase domain"/>
    <property type="match status" value="1"/>
</dbReference>
<keyword evidence="1" id="KW-0547">Nucleotide-binding</keyword>
<reference evidence="8 9" key="1">
    <citation type="submission" date="2016-10" db="EMBL/GenBank/DDBJ databases">
        <title>Draft genome sequence of Coniochaeta ligniaria NRRL30616, a lignocellulolytic fungus for bioabatement of inhibitors in plant biomass hydrolysates.</title>
        <authorList>
            <consortium name="DOE Joint Genome Institute"/>
            <person name="Jimenez D.J."/>
            <person name="Hector R.E."/>
            <person name="Riley R."/>
            <person name="Sun H."/>
            <person name="Grigoriev I.V."/>
            <person name="Van Elsas J.D."/>
            <person name="Nichols N.N."/>
        </authorList>
    </citation>
    <scope>NUCLEOTIDE SEQUENCE [LARGE SCALE GENOMIC DNA]</scope>
    <source>
        <strain evidence="8 9">NRRL 30616</strain>
    </source>
</reference>
<dbReference type="CDD" id="cd18793">
    <property type="entry name" value="SF2_C_SNF"/>
    <property type="match status" value="1"/>
</dbReference>
<accession>A0A1J7J417</accession>
<dbReference type="OrthoDB" id="413460at2759"/>
<dbReference type="PANTHER" id="PTHR45629:SF7">
    <property type="entry name" value="DNA EXCISION REPAIR PROTEIN ERCC-6-RELATED"/>
    <property type="match status" value="1"/>
</dbReference>
<dbReference type="GO" id="GO:0005634">
    <property type="term" value="C:nucleus"/>
    <property type="evidence" value="ECO:0007669"/>
    <property type="project" value="TreeGrafter"/>
</dbReference>
<dbReference type="GO" id="GO:0006283">
    <property type="term" value="P:transcription-coupled nucleotide-excision repair"/>
    <property type="evidence" value="ECO:0007669"/>
    <property type="project" value="TreeGrafter"/>
</dbReference>
<evidence type="ECO:0000256" key="3">
    <source>
        <dbReference type="ARBA" id="ARBA00022840"/>
    </source>
</evidence>
<dbReference type="Proteomes" id="UP000182658">
    <property type="component" value="Unassembled WGS sequence"/>
</dbReference>
<keyword evidence="9" id="KW-1185">Reference proteome</keyword>
<dbReference type="InterPro" id="IPR038718">
    <property type="entry name" value="SNF2-like_sf"/>
</dbReference>
<feature type="region of interest" description="Disordered" evidence="5">
    <location>
        <begin position="1"/>
        <end position="26"/>
    </location>
</feature>
<feature type="coiled-coil region" evidence="4">
    <location>
        <begin position="79"/>
        <end position="111"/>
    </location>
</feature>
<feature type="domain" description="Helicase ATP-binding" evidence="6">
    <location>
        <begin position="410"/>
        <end position="620"/>
    </location>
</feature>
<feature type="compositionally biased region" description="Acidic residues" evidence="5">
    <location>
        <begin position="292"/>
        <end position="303"/>
    </location>
</feature>
<dbReference type="InterPro" id="IPR050496">
    <property type="entry name" value="SNF2_RAD54_helicase_repair"/>
</dbReference>
<evidence type="ECO:0000256" key="1">
    <source>
        <dbReference type="ARBA" id="ARBA00022741"/>
    </source>
</evidence>
<dbReference type="SMART" id="SM00490">
    <property type="entry name" value="HELICc"/>
    <property type="match status" value="1"/>
</dbReference>
<name>A0A1J7J417_9PEZI</name>
<dbReference type="InterPro" id="IPR001650">
    <property type="entry name" value="Helicase_C-like"/>
</dbReference>
<evidence type="ECO:0000313" key="9">
    <source>
        <dbReference type="Proteomes" id="UP000182658"/>
    </source>
</evidence>
<protein>
    <recommendedName>
        <fullName evidence="10">DNA repair and recombination protein RAD26</fullName>
    </recommendedName>
</protein>
<dbReference type="AlphaFoldDB" id="A0A1J7J417"/>
<feature type="compositionally biased region" description="Low complexity" evidence="5">
    <location>
        <begin position="276"/>
        <end position="288"/>
    </location>
</feature>
<dbReference type="FunFam" id="3.40.50.10810:FF:000039">
    <property type="entry name" value="DNA repair protein Rhp26/Rad26"/>
    <property type="match status" value="1"/>
</dbReference>
<gene>
    <name evidence="8" type="ORF">CONLIGDRAFT_629044</name>
</gene>
<dbReference type="EMBL" id="KV875094">
    <property type="protein sequence ID" value="OIW34107.1"/>
    <property type="molecule type" value="Genomic_DNA"/>
</dbReference>
<dbReference type="InterPro" id="IPR000330">
    <property type="entry name" value="SNF2_N"/>
</dbReference>
<dbReference type="PROSITE" id="PS51192">
    <property type="entry name" value="HELICASE_ATP_BIND_1"/>
    <property type="match status" value="1"/>
</dbReference>
<dbReference type="InterPro" id="IPR027417">
    <property type="entry name" value="P-loop_NTPase"/>
</dbReference>
<feature type="region of interest" description="Disordered" evidence="5">
    <location>
        <begin position="1086"/>
        <end position="1145"/>
    </location>
</feature>
<evidence type="ECO:0000313" key="8">
    <source>
        <dbReference type="EMBL" id="OIW34107.1"/>
    </source>
</evidence>
<evidence type="ECO:0000256" key="2">
    <source>
        <dbReference type="ARBA" id="ARBA00022801"/>
    </source>
</evidence>
<feature type="region of interest" description="Disordered" evidence="5">
    <location>
        <begin position="348"/>
        <end position="386"/>
    </location>
</feature>
<feature type="region of interest" description="Disordered" evidence="5">
    <location>
        <begin position="964"/>
        <end position="988"/>
    </location>
</feature>
<dbReference type="GO" id="GO:0016787">
    <property type="term" value="F:hydrolase activity"/>
    <property type="evidence" value="ECO:0007669"/>
    <property type="project" value="UniProtKB-KW"/>
</dbReference>
<feature type="compositionally biased region" description="Basic and acidic residues" evidence="5">
    <location>
        <begin position="376"/>
        <end position="386"/>
    </location>
</feature>
<dbReference type="InParanoid" id="A0A1J7J417"/>
<dbReference type="STRING" id="1408157.A0A1J7J417"/>
<dbReference type="Pfam" id="PF00176">
    <property type="entry name" value="SNF2-rel_dom"/>
    <property type="match status" value="1"/>
</dbReference>
<proteinExistence type="predicted"/>
<keyword evidence="4" id="KW-0175">Coiled coil</keyword>
<dbReference type="GO" id="GO:0005524">
    <property type="term" value="F:ATP binding"/>
    <property type="evidence" value="ECO:0007669"/>
    <property type="project" value="InterPro"/>
</dbReference>
<organism evidence="8 9">
    <name type="scientific">Coniochaeta ligniaria NRRL 30616</name>
    <dbReference type="NCBI Taxonomy" id="1408157"/>
    <lineage>
        <taxon>Eukaryota</taxon>
        <taxon>Fungi</taxon>
        <taxon>Dikarya</taxon>
        <taxon>Ascomycota</taxon>
        <taxon>Pezizomycotina</taxon>
        <taxon>Sordariomycetes</taxon>
        <taxon>Sordariomycetidae</taxon>
        <taxon>Coniochaetales</taxon>
        <taxon>Coniochaetaceae</taxon>
        <taxon>Coniochaeta</taxon>
    </lineage>
</organism>
<evidence type="ECO:0000259" key="6">
    <source>
        <dbReference type="PROSITE" id="PS51192"/>
    </source>
</evidence>
<dbReference type="InterPro" id="IPR049730">
    <property type="entry name" value="SNF2/RAD54-like_C"/>
</dbReference>
<feature type="domain" description="Helicase C-terminal" evidence="7">
    <location>
        <begin position="757"/>
        <end position="918"/>
    </location>
</feature>
<feature type="compositionally biased region" description="Basic and acidic residues" evidence="5">
    <location>
        <begin position="975"/>
        <end position="988"/>
    </location>
</feature>
<dbReference type="SMART" id="SM00487">
    <property type="entry name" value="DEXDc"/>
    <property type="match status" value="1"/>
</dbReference>
<evidence type="ECO:0000256" key="5">
    <source>
        <dbReference type="SAM" id="MobiDB-lite"/>
    </source>
</evidence>
<dbReference type="Pfam" id="PF00271">
    <property type="entry name" value="Helicase_C"/>
    <property type="match status" value="1"/>
</dbReference>
<dbReference type="CDD" id="cd18000">
    <property type="entry name" value="DEXHc_ERCC6"/>
    <property type="match status" value="1"/>
</dbReference>
<dbReference type="Gene3D" id="3.40.50.300">
    <property type="entry name" value="P-loop containing nucleotide triphosphate hydrolases"/>
    <property type="match status" value="1"/>
</dbReference>
<dbReference type="SUPFAM" id="SSF52540">
    <property type="entry name" value="P-loop containing nucleoside triphosphate hydrolases"/>
    <property type="match status" value="2"/>
</dbReference>
<dbReference type="GO" id="GO:0008094">
    <property type="term" value="F:ATP-dependent activity, acting on DNA"/>
    <property type="evidence" value="ECO:0007669"/>
    <property type="project" value="TreeGrafter"/>
</dbReference>
<evidence type="ECO:0000256" key="4">
    <source>
        <dbReference type="SAM" id="Coils"/>
    </source>
</evidence>